<accession>A0ABX8R871</accession>
<feature type="transmembrane region" description="Helical" evidence="1">
    <location>
        <begin position="38"/>
        <end position="59"/>
    </location>
</feature>
<reference evidence="2" key="1">
    <citation type="submission" date="2021-07" db="EMBL/GenBank/DDBJ databases">
        <title>Complete genome sequence of Crassaminicella sp. 143-21, isolated from a deep-sea hydrothermal vent.</title>
        <authorList>
            <person name="Li X."/>
        </authorList>
    </citation>
    <scope>NUCLEOTIDE SEQUENCE</scope>
    <source>
        <strain evidence="2">143-21</strain>
    </source>
</reference>
<gene>
    <name evidence="2" type="ORF">KVH43_07470</name>
</gene>
<protein>
    <recommendedName>
        <fullName evidence="4">DUF340 domain-containing protein</fullName>
    </recommendedName>
</protein>
<sequence>MQMLTRTINQSKIMIVIGMMILIGQRIAQMINHKSVTPIGQMVPGILAILLVCMLSLKIKELLPNLKFPAFAWATLIALILSMPFMPTAKIFLQYTNNVNFLATTTPILAFAGISVGNKIDQLKKISWKLVIISIAVFIGTYFGSALVAQMILKMQGII</sequence>
<dbReference type="Proteomes" id="UP000886818">
    <property type="component" value="Chromosome"/>
</dbReference>
<feature type="transmembrane region" description="Helical" evidence="1">
    <location>
        <begin position="130"/>
        <end position="153"/>
    </location>
</feature>
<organism evidence="2 3">
    <name type="scientific">Crassaminicella indica</name>
    <dbReference type="NCBI Taxonomy" id="2855394"/>
    <lineage>
        <taxon>Bacteria</taxon>
        <taxon>Bacillati</taxon>
        <taxon>Bacillota</taxon>
        <taxon>Clostridia</taxon>
        <taxon>Eubacteriales</taxon>
        <taxon>Clostridiaceae</taxon>
        <taxon>Crassaminicella</taxon>
    </lineage>
</organism>
<keyword evidence="3" id="KW-1185">Reference proteome</keyword>
<evidence type="ECO:0008006" key="4">
    <source>
        <dbReference type="Google" id="ProtNLM"/>
    </source>
</evidence>
<evidence type="ECO:0000313" key="2">
    <source>
        <dbReference type="EMBL" id="QXM05235.1"/>
    </source>
</evidence>
<keyword evidence="1" id="KW-0812">Transmembrane</keyword>
<keyword evidence="1" id="KW-0472">Membrane</keyword>
<name>A0ABX8R871_9CLOT</name>
<proteinExistence type="predicted"/>
<dbReference type="EMBL" id="CP078093">
    <property type="protein sequence ID" value="QXM05235.1"/>
    <property type="molecule type" value="Genomic_DNA"/>
</dbReference>
<feature type="transmembrane region" description="Helical" evidence="1">
    <location>
        <begin position="12"/>
        <end position="32"/>
    </location>
</feature>
<keyword evidence="1" id="KW-1133">Transmembrane helix</keyword>
<evidence type="ECO:0000256" key="1">
    <source>
        <dbReference type="SAM" id="Phobius"/>
    </source>
</evidence>
<evidence type="ECO:0000313" key="3">
    <source>
        <dbReference type="Proteomes" id="UP000886818"/>
    </source>
</evidence>
<feature type="transmembrane region" description="Helical" evidence="1">
    <location>
        <begin position="71"/>
        <end position="93"/>
    </location>
</feature>
<feature type="transmembrane region" description="Helical" evidence="1">
    <location>
        <begin position="99"/>
        <end position="118"/>
    </location>
</feature>